<dbReference type="GO" id="GO:1902201">
    <property type="term" value="P:negative regulation of bacterial-type flagellum-dependent cell motility"/>
    <property type="evidence" value="ECO:0007669"/>
    <property type="project" value="TreeGrafter"/>
</dbReference>
<accession>A0A1M5MRZ7</accession>
<dbReference type="PANTHER" id="PTHR45138">
    <property type="entry name" value="REGULATORY COMPONENTS OF SENSORY TRANSDUCTION SYSTEM"/>
    <property type="match status" value="1"/>
</dbReference>
<keyword evidence="6" id="KW-1185">Reference proteome</keyword>
<dbReference type="PROSITE" id="PS50887">
    <property type="entry name" value="GGDEF"/>
    <property type="match status" value="1"/>
</dbReference>
<dbReference type="EC" id="2.7.7.65" evidence="2"/>
<dbReference type="SMART" id="SM00267">
    <property type="entry name" value="GGDEF"/>
    <property type="match status" value="1"/>
</dbReference>
<protein>
    <recommendedName>
        <fullName evidence="2">diguanylate cyclase</fullName>
        <ecNumber evidence="2">2.7.7.65</ecNumber>
    </recommendedName>
</protein>
<evidence type="ECO:0000256" key="1">
    <source>
        <dbReference type="ARBA" id="ARBA00001946"/>
    </source>
</evidence>
<dbReference type="EMBL" id="FQWZ01000003">
    <property type="protein sequence ID" value="SHG79975.1"/>
    <property type="molecule type" value="Genomic_DNA"/>
</dbReference>
<dbReference type="SUPFAM" id="SSF55073">
    <property type="entry name" value="Nucleotide cyclase"/>
    <property type="match status" value="1"/>
</dbReference>
<dbReference type="InterPro" id="IPR029787">
    <property type="entry name" value="Nucleotide_cyclase"/>
</dbReference>
<dbReference type="FunFam" id="3.30.70.270:FF:000001">
    <property type="entry name" value="Diguanylate cyclase domain protein"/>
    <property type="match status" value="1"/>
</dbReference>
<feature type="coiled-coil region" evidence="3">
    <location>
        <begin position="271"/>
        <end position="312"/>
    </location>
</feature>
<dbReference type="NCBIfam" id="TIGR00254">
    <property type="entry name" value="GGDEF"/>
    <property type="match status" value="1"/>
</dbReference>
<dbReference type="InterPro" id="IPR000160">
    <property type="entry name" value="GGDEF_dom"/>
</dbReference>
<evidence type="ECO:0000313" key="6">
    <source>
        <dbReference type="Proteomes" id="UP000199758"/>
    </source>
</evidence>
<dbReference type="GO" id="GO:0043709">
    <property type="term" value="P:cell adhesion involved in single-species biofilm formation"/>
    <property type="evidence" value="ECO:0007669"/>
    <property type="project" value="TreeGrafter"/>
</dbReference>
<dbReference type="CDD" id="cd01949">
    <property type="entry name" value="GGDEF"/>
    <property type="match status" value="1"/>
</dbReference>
<dbReference type="STRING" id="490188.SAMN04488068_1422"/>
<dbReference type="PANTHER" id="PTHR45138:SF24">
    <property type="entry name" value="DIGUANYLATE CYCLASE DGCC-RELATED"/>
    <property type="match status" value="1"/>
</dbReference>
<dbReference type="GO" id="GO:0052621">
    <property type="term" value="F:diguanylate cyclase activity"/>
    <property type="evidence" value="ECO:0007669"/>
    <property type="project" value="UniProtKB-EC"/>
</dbReference>
<feature type="domain" description="GGDEF" evidence="4">
    <location>
        <begin position="343"/>
        <end position="474"/>
    </location>
</feature>
<dbReference type="Proteomes" id="UP000199758">
    <property type="component" value="Unassembled WGS sequence"/>
</dbReference>
<comment type="cofactor">
    <cofactor evidence="1">
        <name>Mg(2+)</name>
        <dbReference type="ChEBI" id="CHEBI:18420"/>
    </cofactor>
</comment>
<dbReference type="InterPro" id="IPR043128">
    <property type="entry name" value="Rev_trsase/Diguanyl_cyclase"/>
</dbReference>
<evidence type="ECO:0000259" key="4">
    <source>
        <dbReference type="PROSITE" id="PS50887"/>
    </source>
</evidence>
<dbReference type="RefSeq" id="WP_072895931.1">
    <property type="nucleotide sequence ID" value="NZ_FQWZ01000003.1"/>
</dbReference>
<dbReference type="GO" id="GO:0005886">
    <property type="term" value="C:plasma membrane"/>
    <property type="evidence" value="ECO:0007669"/>
    <property type="project" value="TreeGrafter"/>
</dbReference>
<name>A0A1M5MRZ7_9GAMM</name>
<organism evidence="5 6">
    <name type="scientific">Hydrocarboniphaga daqingensis</name>
    <dbReference type="NCBI Taxonomy" id="490188"/>
    <lineage>
        <taxon>Bacteria</taxon>
        <taxon>Pseudomonadati</taxon>
        <taxon>Pseudomonadota</taxon>
        <taxon>Gammaproteobacteria</taxon>
        <taxon>Nevskiales</taxon>
        <taxon>Nevskiaceae</taxon>
        <taxon>Hydrocarboniphaga</taxon>
    </lineage>
</organism>
<evidence type="ECO:0000313" key="5">
    <source>
        <dbReference type="EMBL" id="SHG79975.1"/>
    </source>
</evidence>
<gene>
    <name evidence="5" type="ORF">SAMN04488068_1422</name>
</gene>
<dbReference type="InterPro" id="IPR050469">
    <property type="entry name" value="Diguanylate_Cyclase"/>
</dbReference>
<dbReference type="Gene3D" id="3.30.70.270">
    <property type="match status" value="1"/>
</dbReference>
<dbReference type="AlphaFoldDB" id="A0A1M5MRZ7"/>
<evidence type="ECO:0000256" key="2">
    <source>
        <dbReference type="ARBA" id="ARBA00012528"/>
    </source>
</evidence>
<sequence length="474" mass="53161">MEPDRWQRQYRETVDELEKRERHWRDTEELLRRIASRLCIAARGQHETLDASLTQVLGALRRPAEPGPLETLLGQLTQAVTVLDQKDAPPATTAVVPARSAVAATQSAPVPALPAVTTPAAVMPPPSPALTQMLQRLLDRLSALPGAGDRARELLGKLGDPQPTHESLASVAIQVADLADAQAQTLHREKAEADRLLRMFNERLEDIVEHLRGDTEERASALAEGHAFGQQLLSETEALYANTRDAADLASLQSQVYRRLTAIDQRVRDYRVREEARVQTHRERNEALRSRIEELENQTQTLMHSVRKLERKASRDGLTGVPNRAAYDERVAAELLAWKRDQRPRSIAAFDVDHFKHINDQYGHTAGDKVLQVLAKQLGRRLRDNDFLARYGGEEFVMLLDDVTPSRALAVTDKLRQTVEKLGFHFRQMPVSITVSCGVTGFRDNDTPQSLFERADQALYQAKNSGRNRCCISP</sequence>
<dbReference type="Pfam" id="PF00990">
    <property type="entry name" value="GGDEF"/>
    <property type="match status" value="1"/>
</dbReference>
<evidence type="ECO:0000256" key="3">
    <source>
        <dbReference type="SAM" id="Coils"/>
    </source>
</evidence>
<dbReference type="OrthoDB" id="9812260at2"/>
<keyword evidence="3" id="KW-0175">Coiled coil</keyword>
<proteinExistence type="predicted"/>
<dbReference type="Pfam" id="PF20975">
    <property type="entry name" value="DGCcoil"/>
    <property type="match status" value="1"/>
</dbReference>
<reference evidence="5 6" key="1">
    <citation type="submission" date="2016-11" db="EMBL/GenBank/DDBJ databases">
        <authorList>
            <person name="Jaros S."/>
            <person name="Januszkiewicz K."/>
            <person name="Wedrychowicz H."/>
        </authorList>
    </citation>
    <scope>NUCLEOTIDE SEQUENCE [LARGE SCALE GENOMIC DNA]</scope>
    <source>
        <strain evidence="5 6">CGMCC 1.7049</strain>
    </source>
</reference>
<dbReference type="InterPro" id="IPR048516">
    <property type="entry name" value="DGCcoil"/>
</dbReference>